<evidence type="ECO:0000313" key="2">
    <source>
        <dbReference type="Proteomes" id="UP001431429"/>
    </source>
</evidence>
<organism evidence="1 2">
    <name type="scientific">Streptomyces albipurpureus</name>
    <dbReference type="NCBI Taxonomy" id="2897419"/>
    <lineage>
        <taxon>Bacteria</taxon>
        <taxon>Bacillati</taxon>
        <taxon>Actinomycetota</taxon>
        <taxon>Actinomycetes</taxon>
        <taxon>Kitasatosporales</taxon>
        <taxon>Streptomycetaceae</taxon>
        <taxon>Streptomyces</taxon>
    </lineage>
</organism>
<dbReference type="RefSeq" id="WP_250921739.1">
    <property type="nucleotide sequence ID" value="NZ_JAMQAW010000030.1"/>
</dbReference>
<dbReference type="Proteomes" id="UP001431429">
    <property type="component" value="Unassembled WGS sequence"/>
</dbReference>
<comment type="caution">
    <text evidence="1">The sequence shown here is derived from an EMBL/GenBank/DDBJ whole genome shotgun (WGS) entry which is preliminary data.</text>
</comment>
<gene>
    <name evidence="1" type="ORF">NBG84_24505</name>
</gene>
<keyword evidence="2" id="KW-1185">Reference proteome</keyword>
<protein>
    <submittedName>
        <fullName evidence="1">Uncharacterized protein</fullName>
    </submittedName>
</protein>
<accession>A0ABT0USI3</accession>
<reference evidence="1" key="1">
    <citation type="submission" date="2022-06" db="EMBL/GenBank/DDBJ databases">
        <title>Genome public.</title>
        <authorList>
            <person name="Sun Q."/>
        </authorList>
    </citation>
    <scope>NUCLEOTIDE SEQUENCE</scope>
    <source>
        <strain evidence="1">CWNU-1</strain>
    </source>
</reference>
<dbReference type="EMBL" id="JAMQAW010000030">
    <property type="protein sequence ID" value="MCM2391410.1"/>
    <property type="molecule type" value="Genomic_DNA"/>
</dbReference>
<proteinExistence type="predicted"/>
<evidence type="ECO:0000313" key="1">
    <source>
        <dbReference type="EMBL" id="MCM2391410.1"/>
    </source>
</evidence>
<name>A0ABT0USI3_9ACTN</name>
<sequence length="153" mass="16876">MSLISKKSPEQLAQAAAEKERKRREAQELEYAAEGKRAWQAFMSTPVGLARQSFERGDQVFQCSISASGLRTVIIAIAGNVTQSASDPVVILNSVCREGWELVNGSFLVSDEGAALRGDTVGYYLFRRCEANWREADWRDSNVPGVDDERSAS</sequence>